<protein>
    <submittedName>
        <fullName evidence="1">Nucleobase:cation symporter</fullName>
    </submittedName>
</protein>
<reference evidence="1" key="1">
    <citation type="submission" date="2018-09" db="EMBL/GenBank/DDBJ databases">
        <authorList>
            <consortium name="NARMS: The National Antimicrobial Resistance Monitoring System"/>
        </authorList>
    </citation>
    <scope>NUCLEOTIDE SEQUENCE</scope>
    <source>
        <strain evidence="1">FSIS31800970</strain>
    </source>
</reference>
<name>A0A5T2D1K1_CAMJU</name>
<accession>A0A5T2D1K1</accession>
<sequence length="84" mass="10356">MYFCDQLKNNLDELQEFQLLEDEMSKYKTLNHENISWDKVYQYSQFILLNHSLDFKICNYFLLSCFNLNNEECFEKLLLLFQHL</sequence>
<comment type="caution">
    <text evidence="1">The sequence shown here is derived from an EMBL/GenBank/DDBJ whole genome shotgun (WGS) entry which is preliminary data.</text>
</comment>
<evidence type="ECO:0000313" key="1">
    <source>
        <dbReference type="EMBL" id="EAM0560045.1"/>
    </source>
</evidence>
<gene>
    <name evidence="1" type="ORF">D3O79_08685</name>
</gene>
<dbReference type="AlphaFoldDB" id="A0A5T2D1K1"/>
<dbReference type="EMBL" id="AACTMD010000038">
    <property type="protein sequence ID" value="EAM0560045.1"/>
    <property type="molecule type" value="Genomic_DNA"/>
</dbReference>
<organism evidence="1">
    <name type="scientific">Campylobacter jejuni</name>
    <dbReference type="NCBI Taxonomy" id="197"/>
    <lineage>
        <taxon>Bacteria</taxon>
        <taxon>Pseudomonadati</taxon>
        <taxon>Campylobacterota</taxon>
        <taxon>Epsilonproteobacteria</taxon>
        <taxon>Campylobacterales</taxon>
        <taxon>Campylobacteraceae</taxon>
        <taxon>Campylobacter</taxon>
    </lineage>
</organism>
<feature type="non-terminal residue" evidence="1">
    <location>
        <position position="84"/>
    </location>
</feature>
<proteinExistence type="predicted"/>